<dbReference type="Pfam" id="PF00990">
    <property type="entry name" value="GGDEF"/>
    <property type="match status" value="1"/>
</dbReference>
<dbReference type="InterPro" id="IPR029787">
    <property type="entry name" value="Nucleotide_cyclase"/>
</dbReference>
<dbReference type="NCBIfam" id="TIGR00254">
    <property type="entry name" value="GGDEF"/>
    <property type="match status" value="1"/>
</dbReference>
<feature type="domain" description="EAL" evidence="4">
    <location>
        <begin position="465"/>
        <end position="718"/>
    </location>
</feature>
<dbReference type="PROSITE" id="PS50112">
    <property type="entry name" value="PAS"/>
    <property type="match status" value="1"/>
</dbReference>
<dbReference type="InterPro" id="IPR001789">
    <property type="entry name" value="Sig_transdc_resp-reg_receiver"/>
</dbReference>
<evidence type="ECO:0000259" key="4">
    <source>
        <dbReference type="PROSITE" id="PS50883"/>
    </source>
</evidence>
<dbReference type="CDD" id="cd01948">
    <property type="entry name" value="EAL"/>
    <property type="match status" value="1"/>
</dbReference>
<dbReference type="InterPro" id="IPR000160">
    <property type="entry name" value="GGDEF_dom"/>
</dbReference>
<evidence type="ECO:0000313" key="7">
    <source>
        <dbReference type="Proteomes" id="UP000321635"/>
    </source>
</evidence>
<dbReference type="PROSITE" id="PS50887">
    <property type="entry name" value="GGDEF"/>
    <property type="match status" value="1"/>
</dbReference>
<dbReference type="Pfam" id="PF08448">
    <property type="entry name" value="PAS_4"/>
    <property type="match status" value="1"/>
</dbReference>
<dbReference type="Pfam" id="PF00563">
    <property type="entry name" value="EAL"/>
    <property type="match status" value="1"/>
</dbReference>
<dbReference type="RefSeq" id="WP_051291885.1">
    <property type="nucleotide sequence ID" value="NZ_AUBI01000002.1"/>
</dbReference>
<evidence type="ECO:0000259" key="3">
    <source>
        <dbReference type="PROSITE" id="PS50112"/>
    </source>
</evidence>
<dbReference type="PROSITE" id="PS50883">
    <property type="entry name" value="EAL"/>
    <property type="match status" value="1"/>
</dbReference>
<dbReference type="PANTHER" id="PTHR44757:SF2">
    <property type="entry name" value="BIOFILM ARCHITECTURE MAINTENANCE PROTEIN MBAA"/>
    <property type="match status" value="1"/>
</dbReference>
<dbReference type="SUPFAM" id="SSF55785">
    <property type="entry name" value="PYP-like sensor domain (PAS domain)"/>
    <property type="match status" value="1"/>
</dbReference>
<feature type="domain" description="PAS" evidence="3">
    <location>
        <begin position="156"/>
        <end position="200"/>
    </location>
</feature>
<dbReference type="InterPro" id="IPR000014">
    <property type="entry name" value="PAS"/>
</dbReference>
<evidence type="ECO:0000256" key="1">
    <source>
        <dbReference type="PROSITE-ProRule" id="PRU00169"/>
    </source>
</evidence>
<dbReference type="SMART" id="SM00448">
    <property type="entry name" value="REC"/>
    <property type="match status" value="1"/>
</dbReference>
<sequence>MRLIAITADQIANEDRARDFIMNFEASSEISEFFSENDAISQFRDTENLNLLLVNLRSPHLDGAAVIARIRAQAWGEGIPIIVISGRQDREMRLNVLRAEITDFLHSPVDPEEFLIRARNLITLVSCRNEARRSADALEREKKANHRARDELLRASHERLLQVIDTAPIMISAVDAEGRYVLVNRRHAEMVGAPASALMGTIARSWGDDEQRSEQQARLVIETGRAGSHYEETFVDAAGVERTLMTTKAPLHLTPPGESSNKPLVLTTSLDITKRKAAERELHVLAYYDQITRLPNRLKLEIDLLRLNRKNPHQSFALYAVDLDRFKAINETLGHQAGDGLLRAVAERLVATLPAAIVSHIGGDRFAIVSPLDIGASRDAVEHEAKQILSVFNEPFELAVSHPEREEPGTVLSTCSLGVVIYRGGALRFETLLKRADMAMYRAKARGGRGYAFFQHNMEDAQAASMRIELDLHSAVRRNELRLHYQPEFDLKSGKIFAVEALLRWERRDGTLLSPGYFLTVAEETGLIAPITAWVLDEVCRQIGVWRAQGLTPRVAVNISGVLFRLADVHQMVTSAIEKSGVDPASLELELTESVLIENVDSTNRQLAALRDLGVSIAVDDFGTGYASLSYLTKFAVDRIKIDASFLRQIEESTNDQFVVRSILSLCRNLRLKVLAEGIERGEQALWLARHGCREGQGFYFARPRSAEDITNLLNAPAMQPPRIITRILTTERTEHERTLRTAES</sequence>
<organism evidence="6 7">
    <name type="scientific">Acetobacter nitrogenifigens DSM 23921 = NBRC 105050</name>
    <dbReference type="NCBI Taxonomy" id="1120919"/>
    <lineage>
        <taxon>Bacteria</taxon>
        <taxon>Pseudomonadati</taxon>
        <taxon>Pseudomonadota</taxon>
        <taxon>Alphaproteobacteria</taxon>
        <taxon>Acetobacterales</taxon>
        <taxon>Acetobacteraceae</taxon>
        <taxon>Acetobacter</taxon>
    </lineage>
</organism>
<dbReference type="InterPro" id="IPR052155">
    <property type="entry name" value="Biofilm_reg_signaling"/>
</dbReference>
<dbReference type="Proteomes" id="UP000321635">
    <property type="component" value="Unassembled WGS sequence"/>
</dbReference>
<dbReference type="STRING" id="1120919.GCA_000429165_00684"/>
<dbReference type="SMART" id="SM00267">
    <property type="entry name" value="GGDEF"/>
    <property type="match status" value="1"/>
</dbReference>
<feature type="domain" description="Response regulatory" evidence="2">
    <location>
        <begin position="3"/>
        <end position="122"/>
    </location>
</feature>
<dbReference type="SUPFAM" id="SSF55073">
    <property type="entry name" value="Nucleotide cyclase"/>
    <property type="match status" value="1"/>
</dbReference>
<dbReference type="EMBL" id="BJYF01000003">
    <property type="protein sequence ID" value="GEN58781.1"/>
    <property type="molecule type" value="Genomic_DNA"/>
</dbReference>
<dbReference type="Gene3D" id="3.30.450.20">
    <property type="entry name" value="PAS domain"/>
    <property type="match status" value="1"/>
</dbReference>
<reference evidence="6 7" key="1">
    <citation type="submission" date="2019-07" db="EMBL/GenBank/DDBJ databases">
        <title>Whole genome shotgun sequence of Acetobacter nitrogenifigens NBRC 105050.</title>
        <authorList>
            <person name="Hosoyama A."/>
            <person name="Uohara A."/>
            <person name="Ohji S."/>
            <person name="Ichikawa N."/>
        </authorList>
    </citation>
    <scope>NUCLEOTIDE SEQUENCE [LARGE SCALE GENOMIC DNA]</scope>
    <source>
        <strain evidence="6 7">NBRC 105050</strain>
    </source>
</reference>
<dbReference type="NCBIfam" id="TIGR00229">
    <property type="entry name" value="sensory_box"/>
    <property type="match status" value="1"/>
</dbReference>
<comment type="caution">
    <text evidence="6">The sequence shown here is derived from an EMBL/GenBank/DDBJ whole genome shotgun (WGS) entry which is preliminary data.</text>
</comment>
<dbReference type="InterPro" id="IPR035965">
    <property type="entry name" value="PAS-like_dom_sf"/>
</dbReference>
<proteinExistence type="predicted"/>
<dbReference type="InterPro" id="IPR001633">
    <property type="entry name" value="EAL_dom"/>
</dbReference>
<name>A0A511X785_9PROT</name>
<dbReference type="PANTHER" id="PTHR44757">
    <property type="entry name" value="DIGUANYLATE CYCLASE DGCP"/>
    <property type="match status" value="1"/>
</dbReference>
<keyword evidence="7" id="KW-1185">Reference proteome</keyword>
<dbReference type="InterPro" id="IPR011006">
    <property type="entry name" value="CheY-like_superfamily"/>
</dbReference>
<dbReference type="Pfam" id="PF00072">
    <property type="entry name" value="Response_reg"/>
    <property type="match status" value="1"/>
</dbReference>
<dbReference type="Gene3D" id="3.40.50.2300">
    <property type="match status" value="1"/>
</dbReference>
<feature type="domain" description="GGDEF" evidence="5">
    <location>
        <begin position="314"/>
        <end position="456"/>
    </location>
</feature>
<dbReference type="InterPro" id="IPR013656">
    <property type="entry name" value="PAS_4"/>
</dbReference>
<comment type="caution">
    <text evidence="1">Lacks conserved residue(s) required for the propagation of feature annotation.</text>
</comment>
<protein>
    <submittedName>
        <fullName evidence="6">GGDEF domain-containing protein</fullName>
    </submittedName>
</protein>
<dbReference type="InterPro" id="IPR035919">
    <property type="entry name" value="EAL_sf"/>
</dbReference>
<evidence type="ECO:0000259" key="2">
    <source>
        <dbReference type="PROSITE" id="PS50110"/>
    </source>
</evidence>
<dbReference type="SUPFAM" id="SSF52172">
    <property type="entry name" value="CheY-like"/>
    <property type="match status" value="1"/>
</dbReference>
<dbReference type="OrthoDB" id="9793210at2"/>
<dbReference type="PROSITE" id="PS50110">
    <property type="entry name" value="RESPONSE_REGULATORY"/>
    <property type="match status" value="1"/>
</dbReference>
<dbReference type="Gene3D" id="3.20.20.450">
    <property type="entry name" value="EAL domain"/>
    <property type="match status" value="1"/>
</dbReference>
<dbReference type="Gene3D" id="3.30.70.270">
    <property type="match status" value="1"/>
</dbReference>
<dbReference type="AlphaFoldDB" id="A0A511X785"/>
<evidence type="ECO:0000259" key="5">
    <source>
        <dbReference type="PROSITE" id="PS50887"/>
    </source>
</evidence>
<dbReference type="SMART" id="SM00052">
    <property type="entry name" value="EAL"/>
    <property type="match status" value="1"/>
</dbReference>
<dbReference type="InterPro" id="IPR043128">
    <property type="entry name" value="Rev_trsase/Diguanyl_cyclase"/>
</dbReference>
<dbReference type="CDD" id="cd01949">
    <property type="entry name" value="GGDEF"/>
    <property type="match status" value="1"/>
</dbReference>
<dbReference type="GO" id="GO:0000160">
    <property type="term" value="P:phosphorelay signal transduction system"/>
    <property type="evidence" value="ECO:0007669"/>
    <property type="project" value="InterPro"/>
</dbReference>
<evidence type="ECO:0000313" key="6">
    <source>
        <dbReference type="EMBL" id="GEN58781.1"/>
    </source>
</evidence>
<dbReference type="SUPFAM" id="SSF141868">
    <property type="entry name" value="EAL domain-like"/>
    <property type="match status" value="1"/>
</dbReference>
<gene>
    <name evidence="6" type="ORF">ANI02nite_06650</name>
</gene>
<accession>A0A511X785</accession>